<accession>A0A7V8V1U9</accession>
<keyword evidence="2" id="KW-1185">Reference proteome</keyword>
<dbReference type="EMBL" id="JABRWO010000001">
    <property type="protein sequence ID" value="MBA2113341.1"/>
    <property type="molecule type" value="Genomic_DNA"/>
</dbReference>
<evidence type="ECO:0000313" key="2">
    <source>
        <dbReference type="Proteomes" id="UP000551616"/>
    </source>
</evidence>
<dbReference type="Proteomes" id="UP000551616">
    <property type="component" value="Unassembled WGS sequence"/>
</dbReference>
<dbReference type="AlphaFoldDB" id="A0A7V8V1U9"/>
<evidence type="ECO:0000313" key="1">
    <source>
        <dbReference type="EMBL" id="MBA2113341.1"/>
    </source>
</evidence>
<organism evidence="1 2">
    <name type="scientific">Bremerella alba</name>
    <dbReference type="NCBI Taxonomy" id="980252"/>
    <lineage>
        <taxon>Bacteria</taxon>
        <taxon>Pseudomonadati</taxon>
        <taxon>Planctomycetota</taxon>
        <taxon>Planctomycetia</taxon>
        <taxon>Pirellulales</taxon>
        <taxon>Pirellulaceae</taxon>
        <taxon>Bremerella</taxon>
    </lineage>
</organism>
<protein>
    <submittedName>
        <fullName evidence="1">Uncharacterized protein</fullName>
    </submittedName>
</protein>
<gene>
    <name evidence="1" type="ORF">HOV93_04900</name>
</gene>
<name>A0A7V8V1U9_9BACT</name>
<proteinExistence type="predicted"/>
<comment type="caution">
    <text evidence="1">The sequence shown here is derived from an EMBL/GenBank/DDBJ whole genome shotgun (WGS) entry which is preliminary data.</text>
</comment>
<reference evidence="1 2" key="1">
    <citation type="submission" date="2020-05" db="EMBL/GenBank/DDBJ databases">
        <title>Bremerella alba sp. nov., a novel planctomycete isolated from the surface of the macroalga Fucus spiralis.</title>
        <authorList>
            <person name="Godinho O."/>
            <person name="Botelho R."/>
            <person name="Albuquerque L."/>
            <person name="Wiegand S."/>
            <person name="Da Costa M.S."/>
            <person name="Lobo-Da-Cunha A."/>
            <person name="Jogler C."/>
            <person name="Lage O.M."/>
        </authorList>
    </citation>
    <scope>NUCLEOTIDE SEQUENCE [LARGE SCALE GENOMIC DNA]</scope>
    <source>
        <strain evidence="1 2">FF15</strain>
    </source>
</reference>
<sequence>MGGTLLAQHLLAEGLLDHRQEKVQRRTRNQWQPVDFYITNQAVCRLSASNAPLPMPII</sequence>